<dbReference type="GO" id="GO:0006281">
    <property type="term" value="P:DNA repair"/>
    <property type="evidence" value="ECO:0000318"/>
    <property type="project" value="GO_Central"/>
</dbReference>
<dbReference type="Pfam" id="PF18891">
    <property type="entry name" value="FANCL_d3"/>
    <property type="match status" value="1"/>
</dbReference>
<feature type="domain" description="FANCL UBC-like" evidence="2">
    <location>
        <begin position="111"/>
        <end position="207"/>
    </location>
</feature>
<dbReference type="EMBL" id="KI630214">
    <property type="protein sequence ID" value="EYU44532.1"/>
    <property type="molecule type" value="Genomic_DNA"/>
</dbReference>
<accession>A0A022RVI8</accession>
<dbReference type="eggNOG" id="KOG3268">
    <property type="taxonomic scope" value="Eukaryota"/>
</dbReference>
<dbReference type="STRING" id="4155.A0A022RVI8"/>
<gene>
    <name evidence="3" type="ORF">MIMGU_mgv1a018222mg</name>
</gene>
<dbReference type="InterPro" id="IPR044037">
    <property type="entry name" value="FANCL_d3"/>
</dbReference>
<name>A0A022RVI8_ERYGU</name>
<dbReference type="CDD" id="cd23832">
    <property type="entry name" value="DRWD-C_FANCL"/>
    <property type="match status" value="1"/>
</dbReference>
<dbReference type="GO" id="GO:0005634">
    <property type="term" value="C:nucleus"/>
    <property type="evidence" value="ECO:0000318"/>
    <property type="project" value="GO_Central"/>
</dbReference>
<dbReference type="Pfam" id="PF18890">
    <property type="entry name" value="FANCL_d2"/>
    <property type="match status" value="1"/>
</dbReference>
<keyword evidence="4" id="KW-1185">Reference proteome</keyword>
<dbReference type="InterPro" id="IPR016135">
    <property type="entry name" value="UBQ-conjugating_enzyme/RWD"/>
</dbReference>
<dbReference type="Proteomes" id="UP000030748">
    <property type="component" value="Unassembled WGS sequence"/>
</dbReference>
<dbReference type="InterPro" id="IPR043003">
    <property type="entry name" value="FANCL_d3_sf"/>
</dbReference>
<dbReference type="AlphaFoldDB" id="A0A022RVI8"/>
<feature type="domain" description="FANCL UBC-like" evidence="1">
    <location>
        <begin position="24"/>
        <end position="105"/>
    </location>
</feature>
<dbReference type="GO" id="GO:0036297">
    <property type="term" value="P:interstrand cross-link repair"/>
    <property type="evidence" value="ECO:0007669"/>
    <property type="project" value="InterPro"/>
</dbReference>
<dbReference type="GO" id="GO:0061630">
    <property type="term" value="F:ubiquitin protein ligase activity"/>
    <property type="evidence" value="ECO:0000318"/>
    <property type="project" value="GO_Central"/>
</dbReference>
<dbReference type="Gene3D" id="3.10.110.10">
    <property type="entry name" value="Ubiquitin Conjugating Enzyme"/>
    <property type="match status" value="1"/>
</dbReference>
<dbReference type="PANTHER" id="PTHR13206:SF0">
    <property type="entry name" value="E3 UBIQUITIN-PROTEIN LIGASE FANCL"/>
    <property type="match status" value="1"/>
</dbReference>
<evidence type="ECO:0008006" key="5">
    <source>
        <dbReference type="Google" id="ProtNLM"/>
    </source>
</evidence>
<dbReference type="Gene3D" id="3.10.110.20">
    <property type="entry name" value="RWD domain-like"/>
    <property type="match status" value="1"/>
</dbReference>
<dbReference type="GO" id="GO:0043240">
    <property type="term" value="C:Fanconi anaemia nuclear complex"/>
    <property type="evidence" value="ECO:0007669"/>
    <property type="project" value="InterPro"/>
</dbReference>
<dbReference type="CDD" id="cd23831">
    <property type="entry name" value="DRWD-N_FANCL"/>
    <property type="match status" value="1"/>
</dbReference>
<feature type="non-terminal residue" evidence="3">
    <location>
        <position position="249"/>
    </location>
</feature>
<dbReference type="InterPro" id="IPR026848">
    <property type="entry name" value="Fancl"/>
</dbReference>
<dbReference type="PANTHER" id="PTHR13206">
    <property type="entry name" value="UBIQUITIN LIGASE PROTEIN PHF9 FANCONI ANEMIA GROUP L PROTEIN"/>
    <property type="match status" value="1"/>
</dbReference>
<dbReference type="GO" id="GO:0006513">
    <property type="term" value="P:protein monoubiquitination"/>
    <property type="evidence" value="ECO:0000318"/>
    <property type="project" value="GO_Central"/>
</dbReference>
<organism evidence="3 4">
    <name type="scientific">Erythranthe guttata</name>
    <name type="common">Yellow monkey flower</name>
    <name type="synonym">Mimulus guttatus</name>
    <dbReference type="NCBI Taxonomy" id="4155"/>
    <lineage>
        <taxon>Eukaryota</taxon>
        <taxon>Viridiplantae</taxon>
        <taxon>Streptophyta</taxon>
        <taxon>Embryophyta</taxon>
        <taxon>Tracheophyta</taxon>
        <taxon>Spermatophyta</taxon>
        <taxon>Magnoliopsida</taxon>
        <taxon>eudicotyledons</taxon>
        <taxon>Gunneridae</taxon>
        <taxon>Pentapetalae</taxon>
        <taxon>asterids</taxon>
        <taxon>lamiids</taxon>
        <taxon>Lamiales</taxon>
        <taxon>Phrymaceae</taxon>
        <taxon>Erythranthe</taxon>
    </lineage>
</organism>
<proteinExistence type="predicted"/>
<dbReference type="SUPFAM" id="SSF54495">
    <property type="entry name" value="UBC-like"/>
    <property type="match status" value="1"/>
</dbReference>
<dbReference type="InterPro" id="IPR043898">
    <property type="entry name" value="FANCL_d2"/>
</dbReference>
<evidence type="ECO:0000259" key="2">
    <source>
        <dbReference type="Pfam" id="PF18891"/>
    </source>
</evidence>
<protein>
    <recommendedName>
        <fullName evidence="5">FANCL UBC-like domain-containing protein</fullName>
    </recommendedName>
</protein>
<evidence type="ECO:0000313" key="3">
    <source>
        <dbReference type="EMBL" id="EYU44532.1"/>
    </source>
</evidence>
<reference evidence="3 4" key="1">
    <citation type="journal article" date="2013" name="Proc. Natl. Acad. Sci. U.S.A.">
        <title>Fine-scale variation in meiotic recombination in Mimulus inferred from population shotgun sequencing.</title>
        <authorList>
            <person name="Hellsten U."/>
            <person name="Wright K.M."/>
            <person name="Jenkins J."/>
            <person name="Shu S."/>
            <person name="Yuan Y."/>
            <person name="Wessler S.R."/>
            <person name="Schmutz J."/>
            <person name="Willis J.H."/>
            <person name="Rokhsar D.S."/>
        </authorList>
    </citation>
    <scope>NUCLEOTIDE SEQUENCE [LARGE SCALE GENOMIC DNA]</scope>
    <source>
        <strain evidence="4">cv. DUN x IM62</strain>
    </source>
</reference>
<evidence type="ECO:0000259" key="1">
    <source>
        <dbReference type="Pfam" id="PF18890"/>
    </source>
</evidence>
<evidence type="ECO:0000313" key="4">
    <source>
        <dbReference type="Proteomes" id="UP000030748"/>
    </source>
</evidence>
<sequence length="249" mass="28857">MEVSKKFTDQSRCREMAITSSFCRRIYSEVEEVGWEHLVKLGDDLLFLSFRVMDDKGRVHILEITLDNNYPRSPPSVSADVPWNLNLEWSSNSKLRDVLQQFQRQVHMLQEFWSTLDDIDRSLWVIDPTHTHLAMPYRQIKIGHDCCAILSINVNDPLSLPECRFLGSDTEVNSLRNIWKRNSKKWKKDKSFSENLACVFETQLPQPPHARQNEEHAECGICFAQYLPTDDEFGAKSGSATDCTCENRN</sequence>